<dbReference type="InterPro" id="IPR029063">
    <property type="entry name" value="SAM-dependent_MTases_sf"/>
</dbReference>
<accession>C1E355</accession>
<evidence type="ECO:0000256" key="1">
    <source>
        <dbReference type="ARBA" id="ARBA00022603"/>
    </source>
</evidence>
<evidence type="ECO:0000256" key="4">
    <source>
        <dbReference type="PROSITE-ProRule" id="PRU01015"/>
    </source>
</evidence>
<dbReference type="GO" id="GO:0042054">
    <property type="term" value="F:histone methyltransferase activity"/>
    <property type="evidence" value="ECO:0007669"/>
    <property type="project" value="TreeGrafter"/>
</dbReference>
<evidence type="ECO:0000256" key="3">
    <source>
        <dbReference type="ARBA" id="ARBA00022691"/>
    </source>
</evidence>
<feature type="domain" description="Protein arginine N-methyltransferase" evidence="5">
    <location>
        <begin position="597"/>
        <end position="681"/>
    </location>
</feature>
<dbReference type="RefSeq" id="XP_002501615.1">
    <property type="nucleotide sequence ID" value="XM_002501569.1"/>
</dbReference>
<keyword evidence="3 4" id="KW-0949">S-adenosyl-L-methionine</keyword>
<sequence length="776" mass="84547">MALNFAVAAAELDAPKKTLPALRDRCRLDAYAAAAVRVFETVGDEPALAVANGAGGVLAMTTAAAGFGTVFAVDRSRFHYRMAKQCIRENPRVQPSIVMIDQKLEMCKVVPNPKAADSCEDSSTSKKKEANVTERCKVVITDLMDHSCLGFGLLSAIDHVGTNLAAPDAVCVPGRVVVRAALLSLRTETVSGFDLRSLNQYRWHPQAAKFLNLADEPHDVLSEHFEVADIDLTARLRAAAARGDTNEGNDKDKDKDKDKEKFGGAAAFESDVKIEVKPLKDGVWNAVAFWFELDMGGNQWLRSATPPAVGGDGSGSDRFDRFVSDAESWGVAVQYLDELPVGKNGPPVTVRVRRDAGQILFTSDPPPTRPRHSNIPQWHYDMLNDAGRNDAYEAAIVAAVNRRKKSGGKIDALDAGSGSGLLAMMAARAGADFVAAVEKTPSMVDAGEENVCMNGLAHKVLCLNRDVRRVFTKESRGLQPVPGEAAEGGGGLIKTDGSVPELDRKVDLMVYEVFDSGLIGEGALHILANARYRLLRPDTTLVPASATVFAQPIEYRISTVTCGDLGAFEMKQSNRWRWRDTYEGHNLERCKGDWRPLGEPFRVFDFDFAQIGPETLTPGHVAKDVAVTDPGVFNAIAFWFELRLDENNVLSTSPHDGTKGQTWQQAVQWVEEMSVQVGDVLPLVASHDTYAITFAVDDARFPQRGMRRTGVPLYDPSWGVQHERVKAVNHRMAPTLVQNPVEYRTMAETAVAAGARPHDLGLDAESGSDFCLRMMG</sequence>
<dbReference type="OMA" id="YRWHPQA"/>
<dbReference type="STRING" id="296587.C1E355"/>
<dbReference type="AlphaFoldDB" id="C1E355"/>
<protein>
    <submittedName>
        <fullName evidence="6">Protein arginine methyltransferase</fullName>
    </submittedName>
</protein>
<reference evidence="6 7" key="1">
    <citation type="journal article" date="2009" name="Science">
        <title>Green evolution and dynamic adaptations revealed by genomes of the marine picoeukaryotes Micromonas.</title>
        <authorList>
            <person name="Worden A.Z."/>
            <person name="Lee J.H."/>
            <person name="Mock T."/>
            <person name="Rouze P."/>
            <person name="Simmons M.P."/>
            <person name="Aerts A.L."/>
            <person name="Allen A.E."/>
            <person name="Cuvelier M.L."/>
            <person name="Derelle E."/>
            <person name="Everett M.V."/>
            <person name="Foulon E."/>
            <person name="Grimwood J."/>
            <person name="Gundlach H."/>
            <person name="Henrissat B."/>
            <person name="Napoli C."/>
            <person name="McDonald S.M."/>
            <person name="Parker M.S."/>
            <person name="Rombauts S."/>
            <person name="Salamov A."/>
            <person name="Von Dassow P."/>
            <person name="Badger J.H."/>
            <person name="Coutinho P.M."/>
            <person name="Demir E."/>
            <person name="Dubchak I."/>
            <person name="Gentemann C."/>
            <person name="Eikrem W."/>
            <person name="Gready J.E."/>
            <person name="John U."/>
            <person name="Lanier W."/>
            <person name="Lindquist E.A."/>
            <person name="Lucas S."/>
            <person name="Mayer K.F."/>
            <person name="Moreau H."/>
            <person name="Not F."/>
            <person name="Otillar R."/>
            <person name="Panaud O."/>
            <person name="Pangilinan J."/>
            <person name="Paulsen I."/>
            <person name="Piegu B."/>
            <person name="Poliakov A."/>
            <person name="Robbens S."/>
            <person name="Schmutz J."/>
            <person name="Toulza E."/>
            <person name="Wyss T."/>
            <person name="Zelensky A."/>
            <person name="Zhou K."/>
            <person name="Armbrust E.V."/>
            <person name="Bhattacharya D."/>
            <person name="Goodenough U.W."/>
            <person name="Van de Peer Y."/>
            <person name="Grigoriev I.V."/>
        </authorList>
    </citation>
    <scope>NUCLEOTIDE SEQUENCE [LARGE SCALE GENOMIC DNA]</scope>
    <source>
        <strain evidence="7">RCC299 / NOUM17</strain>
    </source>
</reference>
<name>C1E355_MICCC</name>
<dbReference type="Gene3D" id="3.40.50.150">
    <property type="entry name" value="Vaccinia Virus protein VP39"/>
    <property type="match status" value="2"/>
</dbReference>
<organism evidence="6 7">
    <name type="scientific">Micromonas commoda (strain RCC299 / NOUM17 / CCMP2709)</name>
    <name type="common">Picoplanktonic green alga</name>
    <dbReference type="NCBI Taxonomy" id="296587"/>
    <lineage>
        <taxon>Eukaryota</taxon>
        <taxon>Viridiplantae</taxon>
        <taxon>Chlorophyta</taxon>
        <taxon>Mamiellophyceae</taxon>
        <taxon>Mamiellales</taxon>
        <taxon>Mamiellaceae</taxon>
        <taxon>Micromonas</taxon>
    </lineage>
</organism>
<dbReference type="Gene3D" id="2.70.160.11">
    <property type="entry name" value="Hnrnp arginine n-methyltransferase1"/>
    <property type="match status" value="2"/>
</dbReference>
<dbReference type="InterPro" id="IPR055135">
    <property type="entry name" value="PRMT_dom"/>
</dbReference>
<dbReference type="SUPFAM" id="SSF53335">
    <property type="entry name" value="S-adenosyl-L-methionine-dependent methyltransferases"/>
    <property type="match status" value="1"/>
</dbReference>
<dbReference type="eggNOG" id="KOG1501">
    <property type="taxonomic scope" value="Eukaryota"/>
</dbReference>
<evidence type="ECO:0000313" key="6">
    <source>
        <dbReference type="EMBL" id="ACO62873.1"/>
    </source>
</evidence>
<dbReference type="OrthoDB" id="2423701at2759"/>
<evidence type="ECO:0000259" key="5">
    <source>
        <dbReference type="Pfam" id="PF22528"/>
    </source>
</evidence>
<dbReference type="Pfam" id="PF22528">
    <property type="entry name" value="PRMT_C"/>
    <property type="match status" value="1"/>
</dbReference>
<keyword evidence="1 4" id="KW-0489">Methyltransferase</keyword>
<dbReference type="Pfam" id="PF06325">
    <property type="entry name" value="PrmA"/>
    <property type="match status" value="1"/>
</dbReference>
<dbReference type="Proteomes" id="UP000002009">
    <property type="component" value="Chromosome 4"/>
</dbReference>
<dbReference type="InParanoid" id="C1E355"/>
<dbReference type="InterPro" id="IPR025799">
    <property type="entry name" value="Arg_MeTrfase"/>
</dbReference>
<evidence type="ECO:0000256" key="2">
    <source>
        <dbReference type="ARBA" id="ARBA00022679"/>
    </source>
</evidence>
<dbReference type="PANTHER" id="PTHR11006:SF4">
    <property type="entry name" value="PROTEIN ARGININE N-METHYLTRANSFERASE 7"/>
    <property type="match status" value="1"/>
</dbReference>
<dbReference type="KEGG" id="mis:MICPUN_99875"/>
<evidence type="ECO:0000313" key="7">
    <source>
        <dbReference type="Proteomes" id="UP000002009"/>
    </source>
</evidence>
<dbReference type="PROSITE" id="PS51678">
    <property type="entry name" value="SAM_MT_PRMT"/>
    <property type="match status" value="1"/>
</dbReference>
<dbReference type="GO" id="GO:0032259">
    <property type="term" value="P:methylation"/>
    <property type="evidence" value="ECO:0007669"/>
    <property type="project" value="UniProtKB-KW"/>
</dbReference>
<dbReference type="GO" id="GO:0016274">
    <property type="term" value="F:protein-arginine N-methyltransferase activity"/>
    <property type="evidence" value="ECO:0007669"/>
    <property type="project" value="InterPro"/>
</dbReference>
<proteinExistence type="predicted"/>
<dbReference type="EMBL" id="CP001325">
    <property type="protein sequence ID" value="ACO62873.1"/>
    <property type="molecule type" value="Genomic_DNA"/>
</dbReference>
<dbReference type="PANTHER" id="PTHR11006">
    <property type="entry name" value="PROTEIN ARGININE N-METHYLTRANSFERASE"/>
    <property type="match status" value="1"/>
</dbReference>
<dbReference type="GeneID" id="8242526"/>
<keyword evidence="2 4" id="KW-0808">Transferase</keyword>
<keyword evidence="7" id="KW-1185">Reference proteome</keyword>
<gene>
    <name evidence="6" type="ORF">MICPUN_99875</name>
</gene>